<comment type="caution">
    <text evidence="4">The sequence shown here is derived from an EMBL/GenBank/DDBJ whole genome shotgun (WGS) entry which is preliminary data.</text>
</comment>
<dbReference type="InterPro" id="IPR000086">
    <property type="entry name" value="NUDIX_hydrolase_dom"/>
</dbReference>
<sequence length="139" mass="15278">MDIPRVGVGAVILDGEGRVLLALRRRAPEAGCWSIPGGKVDFMERLEDAAVREVYEELGVRVRIERLLCLTDHLLPEEGQHWVAPAYLARIEGGEPVNREPEALGDVRWFEAGALPENLTITTRKALEALRAGGAERSA</sequence>
<dbReference type="InterPro" id="IPR020084">
    <property type="entry name" value="NUDIX_hydrolase_CS"/>
</dbReference>
<keyword evidence="1 2" id="KW-0378">Hydrolase</keyword>
<dbReference type="InterPro" id="IPR015797">
    <property type="entry name" value="NUDIX_hydrolase-like_dom_sf"/>
</dbReference>
<keyword evidence="5" id="KW-1185">Reference proteome</keyword>
<dbReference type="SUPFAM" id="SSF55811">
    <property type="entry name" value="Nudix"/>
    <property type="match status" value="1"/>
</dbReference>
<dbReference type="Proteomes" id="UP000569951">
    <property type="component" value="Unassembled WGS sequence"/>
</dbReference>
<dbReference type="PROSITE" id="PS51462">
    <property type="entry name" value="NUDIX"/>
    <property type="match status" value="1"/>
</dbReference>
<gene>
    <name evidence="4" type="ORF">HNR42_001706</name>
</gene>
<organism evidence="4 5">
    <name type="scientific">Deinobacterium chartae</name>
    <dbReference type="NCBI Taxonomy" id="521158"/>
    <lineage>
        <taxon>Bacteria</taxon>
        <taxon>Thermotogati</taxon>
        <taxon>Deinococcota</taxon>
        <taxon>Deinococci</taxon>
        <taxon>Deinococcales</taxon>
        <taxon>Deinococcaceae</taxon>
        <taxon>Deinobacterium</taxon>
    </lineage>
</organism>
<dbReference type="RefSeq" id="WP_183986532.1">
    <property type="nucleotide sequence ID" value="NZ_JACHHG010000005.1"/>
</dbReference>
<evidence type="ECO:0000313" key="4">
    <source>
        <dbReference type="EMBL" id="MBB6098281.1"/>
    </source>
</evidence>
<dbReference type="InterPro" id="IPR020476">
    <property type="entry name" value="Nudix_hydrolase"/>
</dbReference>
<dbReference type="AlphaFoldDB" id="A0A841HXM2"/>
<dbReference type="EMBL" id="JACHHG010000005">
    <property type="protein sequence ID" value="MBB6098281.1"/>
    <property type="molecule type" value="Genomic_DNA"/>
</dbReference>
<dbReference type="Gene3D" id="3.90.79.10">
    <property type="entry name" value="Nucleoside Triphosphate Pyrophosphohydrolase"/>
    <property type="match status" value="1"/>
</dbReference>
<name>A0A841HXM2_9DEIO</name>
<accession>A0A841HXM2</accession>
<protein>
    <submittedName>
        <fullName evidence="4">ADP-ribose pyrophosphatase</fullName>
        <ecNumber evidence="4">3.6.1.13</ecNumber>
    </submittedName>
</protein>
<dbReference type="GO" id="GO:0047631">
    <property type="term" value="F:ADP-ribose diphosphatase activity"/>
    <property type="evidence" value="ECO:0007669"/>
    <property type="project" value="UniProtKB-EC"/>
</dbReference>
<proteinExistence type="inferred from homology"/>
<dbReference type="PANTHER" id="PTHR43736:SF1">
    <property type="entry name" value="DIHYDRONEOPTERIN TRIPHOSPHATE DIPHOSPHATASE"/>
    <property type="match status" value="1"/>
</dbReference>
<dbReference type="PANTHER" id="PTHR43736">
    <property type="entry name" value="ADP-RIBOSE PYROPHOSPHATASE"/>
    <property type="match status" value="1"/>
</dbReference>
<dbReference type="PROSITE" id="PS00893">
    <property type="entry name" value="NUDIX_BOX"/>
    <property type="match status" value="1"/>
</dbReference>
<dbReference type="Pfam" id="PF00293">
    <property type="entry name" value="NUDIX"/>
    <property type="match status" value="1"/>
</dbReference>
<evidence type="ECO:0000256" key="1">
    <source>
        <dbReference type="ARBA" id="ARBA00022801"/>
    </source>
</evidence>
<feature type="domain" description="Nudix hydrolase" evidence="3">
    <location>
        <begin position="3"/>
        <end position="132"/>
    </location>
</feature>
<evidence type="ECO:0000313" key="5">
    <source>
        <dbReference type="Proteomes" id="UP000569951"/>
    </source>
</evidence>
<dbReference type="PRINTS" id="PR00502">
    <property type="entry name" value="NUDIXFAMILY"/>
</dbReference>
<comment type="similarity">
    <text evidence="2">Belongs to the Nudix hydrolase family.</text>
</comment>
<evidence type="ECO:0000256" key="2">
    <source>
        <dbReference type="RuleBase" id="RU003476"/>
    </source>
</evidence>
<reference evidence="4 5" key="1">
    <citation type="submission" date="2020-08" db="EMBL/GenBank/DDBJ databases">
        <title>Genomic Encyclopedia of Type Strains, Phase IV (KMG-IV): sequencing the most valuable type-strain genomes for metagenomic binning, comparative biology and taxonomic classification.</title>
        <authorList>
            <person name="Goeker M."/>
        </authorList>
    </citation>
    <scope>NUCLEOTIDE SEQUENCE [LARGE SCALE GENOMIC DNA]</scope>
    <source>
        <strain evidence="4 5">DSM 21458</strain>
    </source>
</reference>
<dbReference type="EC" id="3.6.1.13" evidence="4"/>
<evidence type="ECO:0000259" key="3">
    <source>
        <dbReference type="PROSITE" id="PS51462"/>
    </source>
</evidence>